<reference evidence="3" key="1">
    <citation type="submission" date="2024-06" db="EMBL/GenBank/DDBJ databases">
        <title>Multi-omics analyses provide insights into the biosynthesis of the anticancer antibiotic pleurotin in Hohenbuehelia grisea.</title>
        <authorList>
            <person name="Weaver J.A."/>
            <person name="Alberti F."/>
        </authorList>
    </citation>
    <scope>NUCLEOTIDE SEQUENCE [LARGE SCALE GENOMIC DNA]</scope>
    <source>
        <strain evidence="3">T-177</strain>
    </source>
</reference>
<evidence type="ECO:0000313" key="2">
    <source>
        <dbReference type="EMBL" id="KAL0946180.1"/>
    </source>
</evidence>
<protein>
    <submittedName>
        <fullName evidence="2">Uncharacterized protein</fullName>
    </submittedName>
</protein>
<evidence type="ECO:0000313" key="3">
    <source>
        <dbReference type="Proteomes" id="UP001556367"/>
    </source>
</evidence>
<comment type="caution">
    <text evidence="2">The sequence shown here is derived from an EMBL/GenBank/DDBJ whole genome shotgun (WGS) entry which is preliminary data.</text>
</comment>
<organism evidence="2 3">
    <name type="scientific">Hohenbuehelia grisea</name>
    <dbReference type="NCBI Taxonomy" id="104357"/>
    <lineage>
        <taxon>Eukaryota</taxon>
        <taxon>Fungi</taxon>
        <taxon>Dikarya</taxon>
        <taxon>Basidiomycota</taxon>
        <taxon>Agaricomycotina</taxon>
        <taxon>Agaricomycetes</taxon>
        <taxon>Agaricomycetidae</taxon>
        <taxon>Agaricales</taxon>
        <taxon>Pleurotineae</taxon>
        <taxon>Pleurotaceae</taxon>
        <taxon>Hohenbuehelia</taxon>
    </lineage>
</organism>
<feature type="compositionally biased region" description="Acidic residues" evidence="1">
    <location>
        <begin position="248"/>
        <end position="257"/>
    </location>
</feature>
<dbReference type="EMBL" id="JASNQZ010000015">
    <property type="protein sequence ID" value="KAL0946180.1"/>
    <property type="molecule type" value="Genomic_DNA"/>
</dbReference>
<proteinExistence type="predicted"/>
<keyword evidence="3" id="KW-1185">Reference proteome</keyword>
<sequence>MDTYTLTAPSPPGDVPTGLTSLTFKVPLSAETEAQVVNNYNGFRTPEVRALQGEAYHTACSALALRAYEVGQAERATWIHDCDDALSKVASANKDTLKHVELILPTRGIAEPVDLFNSLGQLRLESFAIQWPYRQIFPMNLLPATHLSPIYASFMQSLKEFLECQSSTLKRLRISLPQYTMQEPRSYLAITRDSLPSLPHLQLLDLTHTGPELSAIASWLQPDTPFAALEHLILDQGSEISSSADVSCDSDDEDDNPNTETGSTGALPGWQTLGYLIAIQRLEGRRQLKSLSAALHETRVHFGGASRVQVSSLKQWLQEGAQSALKEKKVREGDKDPLEDLVVVTAWPQIYDLVEPHTEDDDEDSYTHIAGYGHLAYPENQRPTTGLWPAKIPELMSWNEQEAYY</sequence>
<name>A0ABR3IS95_9AGAR</name>
<dbReference type="Proteomes" id="UP001556367">
    <property type="component" value="Unassembled WGS sequence"/>
</dbReference>
<accession>A0ABR3IS95</accession>
<gene>
    <name evidence="2" type="ORF">HGRIS_012442</name>
</gene>
<feature type="region of interest" description="Disordered" evidence="1">
    <location>
        <begin position="242"/>
        <end position="266"/>
    </location>
</feature>
<evidence type="ECO:0000256" key="1">
    <source>
        <dbReference type="SAM" id="MobiDB-lite"/>
    </source>
</evidence>